<dbReference type="PROSITE" id="PS51379">
    <property type="entry name" value="4FE4S_FER_2"/>
    <property type="match status" value="2"/>
</dbReference>
<keyword evidence="5" id="KW-1185">Reference proteome</keyword>
<dbReference type="InterPro" id="IPR007525">
    <property type="entry name" value="FrhB_FdhB_C"/>
</dbReference>
<dbReference type="InterPro" id="IPR017900">
    <property type="entry name" value="4Fe4S_Fe_S_CS"/>
</dbReference>
<dbReference type="InterPro" id="IPR045220">
    <property type="entry name" value="FRHB/FDHB/HCAR-like"/>
</dbReference>
<protein>
    <submittedName>
        <fullName evidence="4">Coenzyme F420-reducing hydrogenase, beta subunit homolog</fullName>
    </submittedName>
</protein>
<feature type="domain" description="4Fe-4S ferredoxin-type" evidence="3">
    <location>
        <begin position="1"/>
        <end position="31"/>
    </location>
</feature>
<dbReference type="PIR" id="H69143">
    <property type="entry name" value="H69143"/>
</dbReference>
<dbReference type="Proteomes" id="UP000005223">
    <property type="component" value="Chromosome"/>
</dbReference>
<dbReference type="AlphaFoldDB" id="O26441"/>
<dbReference type="STRING" id="187420.MTH_341"/>
<feature type="domain" description="4Fe-4S ferredoxin-type" evidence="3">
    <location>
        <begin position="37"/>
        <end position="65"/>
    </location>
</feature>
<dbReference type="InParanoid" id="O26441"/>
<dbReference type="EnsemblBacteria" id="AAB84847">
    <property type="protein sequence ID" value="AAB84847"/>
    <property type="gene ID" value="MTH_341"/>
</dbReference>
<dbReference type="PATRIC" id="fig|187420.15.peg.310"/>
<dbReference type="SUPFAM" id="SSF54862">
    <property type="entry name" value="4Fe-4S ferredoxins"/>
    <property type="match status" value="1"/>
</dbReference>
<dbReference type="KEGG" id="mth:MTH_341"/>
<dbReference type="PANTHER" id="PTHR31332:SF0">
    <property type="entry name" value="7-HYDROXYMETHYL CHLOROPHYLL A REDUCTASE, CHLOROPLASTIC"/>
    <property type="match status" value="1"/>
</dbReference>
<evidence type="ECO:0000313" key="5">
    <source>
        <dbReference type="Proteomes" id="UP000005223"/>
    </source>
</evidence>
<gene>
    <name evidence="4" type="ordered locus">MTH_341</name>
</gene>
<keyword evidence="2" id="KW-0411">Iron-sulfur</keyword>
<evidence type="ECO:0000256" key="2">
    <source>
        <dbReference type="ARBA" id="ARBA00023014"/>
    </source>
</evidence>
<dbReference type="GeneID" id="82296801"/>
<dbReference type="Pfam" id="PF13237">
    <property type="entry name" value="Fer4_10"/>
    <property type="match status" value="1"/>
</dbReference>
<keyword evidence="2" id="KW-0479">Metal-binding</keyword>
<dbReference type="PROSITE" id="PS00198">
    <property type="entry name" value="4FE4S_FER_1"/>
    <property type="match status" value="1"/>
</dbReference>
<sequence length="406" mass="45880">MKNVGDVGDLCTGCGTCAAMCPLESVVMRIDHDRGVYEPLVDGECDGCGVCLRVCPGVGVDFTDLNMRVFGREPDDMLMGNYEECYIAHSRDDELRYGASSGGMISQILIYLLEEGLIDGALVTRMNPERPLEPEPFIARTPSEIIESRGSKYCPVPANVALKEILEVPGRYAVVGLPCHIHGVRKAEVISRKLRERIVYHLGIVCNHAPSFRATEFLLERLGVDPGDVKSIRYRGEGWPGSLRVETESGDLLLLPEYWGSGFGQLFMPERCRLCADHMAELSDISFADPWLKELKDEKKGRTLVIIRKWPEKFAGILKGGICEMDKIKPEKALLSQIYNIYMKKKLCRRSMYNGSFPEIDFIDRIILSFEPSRLKIPWTIKRRYIFFYSMIVALKARMDFLGDSK</sequence>
<organism evidence="4 5">
    <name type="scientific">Methanothermobacter thermautotrophicus (strain ATCC 29096 / DSM 1053 / JCM 10044 / NBRC 100330 / Delta H)</name>
    <name type="common">Methanobacterium thermoautotrophicum</name>
    <dbReference type="NCBI Taxonomy" id="187420"/>
    <lineage>
        <taxon>Archaea</taxon>
        <taxon>Methanobacteriati</taxon>
        <taxon>Methanobacteriota</taxon>
        <taxon>Methanomada group</taxon>
        <taxon>Methanobacteria</taxon>
        <taxon>Methanobacteriales</taxon>
        <taxon>Methanobacteriaceae</taxon>
        <taxon>Methanothermobacter</taxon>
    </lineage>
</organism>
<evidence type="ECO:0000313" key="4">
    <source>
        <dbReference type="EMBL" id="AAB84847.1"/>
    </source>
</evidence>
<dbReference type="GO" id="GO:0052592">
    <property type="term" value="F:oxidoreductase activity, acting on CH or CH2 groups, with an iron-sulfur protein as acceptor"/>
    <property type="evidence" value="ECO:0007669"/>
    <property type="project" value="TreeGrafter"/>
</dbReference>
<dbReference type="Gene3D" id="3.30.70.20">
    <property type="match status" value="1"/>
</dbReference>
<dbReference type="InterPro" id="IPR007516">
    <property type="entry name" value="Co_F420_Hydgase/DH_bsu_N"/>
</dbReference>
<dbReference type="PANTHER" id="PTHR31332">
    <property type="entry name" value="7-HYDROXYMETHYL CHLOROPHYLL A REDUCTASE, CHLOROPLASTIC"/>
    <property type="match status" value="1"/>
</dbReference>
<evidence type="ECO:0000259" key="3">
    <source>
        <dbReference type="PROSITE" id="PS51379"/>
    </source>
</evidence>
<dbReference type="RefSeq" id="WP_010875980.1">
    <property type="nucleotide sequence ID" value="NC_000916.1"/>
</dbReference>
<evidence type="ECO:0000256" key="1">
    <source>
        <dbReference type="ARBA" id="ARBA00023004"/>
    </source>
</evidence>
<dbReference type="Pfam" id="PF04422">
    <property type="entry name" value="FrhB_FdhB_N"/>
    <property type="match status" value="1"/>
</dbReference>
<reference evidence="4 5" key="1">
    <citation type="journal article" date="1997" name="J. Bacteriol.">
        <title>Complete genome sequence of Methanobacterium thermoautotrophicum deltaH: functional analysis and comparative genomics.</title>
        <authorList>
            <person name="Smith D.R."/>
            <person name="Doucette-Stamm L.A."/>
            <person name="Deloughery C."/>
            <person name="Lee H.-M."/>
            <person name="Dubois J."/>
            <person name="Aldredge T."/>
            <person name="Bashirzadeh R."/>
            <person name="Blakely D."/>
            <person name="Cook R."/>
            <person name="Gilbert K."/>
            <person name="Harrison D."/>
            <person name="Hoang L."/>
            <person name="Keagle P."/>
            <person name="Lumm W."/>
            <person name="Pothier B."/>
            <person name="Qiu D."/>
            <person name="Spadafora R."/>
            <person name="Vicare R."/>
            <person name="Wang Y."/>
            <person name="Wierzbowski J."/>
            <person name="Gibson R."/>
            <person name="Jiwani N."/>
            <person name="Caruso A."/>
            <person name="Bush D."/>
            <person name="Safer H."/>
            <person name="Patwell D."/>
            <person name="Prabhakar S."/>
            <person name="McDougall S."/>
            <person name="Shimer G."/>
            <person name="Goyal A."/>
            <person name="Pietrovski S."/>
            <person name="Church G.M."/>
            <person name="Daniels C.J."/>
            <person name="Mao J.-i."/>
            <person name="Rice P."/>
            <person name="Nolling J."/>
            <person name="Reeve J.N."/>
        </authorList>
    </citation>
    <scope>NUCLEOTIDE SEQUENCE [LARGE SCALE GENOMIC DNA]</scope>
    <source>
        <strain evidence="5">ATCC 29096 / DSM 1053 / JCM 10044 / NBRC 100330 / Delta H</strain>
    </source>
</reference>
<dbReference type="GO" id="GO:0051536">
    <property type="term" value="F:iron-sulfur cluster binding"/>
    <property type="evidence" value="ECO:0007669"/>
    <property type="project" value="UniProtKB-KW"/>
</dbReference>
<accession>O26441</accession>
<dbReference type="EMBL" id="AE000666">
    <property type="protein sequence ID" value="AAB84847.1"/>
    <property type="molecule type" value="Genomic_DNA"/>
</dbReference>
<name>O26441_METTH</name>
<dbReference type="InterPro" id="IPR017896">
    <property type="entry name" value="4Fe4S_Fe-S-bd"/>
</dbReference>
<dbReference type="DNASU" id="1470302"/>
<dbReference type="HOGENOM" id="CLU_037958_3_1_2"/>
<dbReference type="Pfam" id="PF04432">
    <property type="entry name" value="FrhB_FdhB_C"/>
    <property type="match status" value="1"/>
</dbReference>
<dbReference type="PaxDb" id="187420-MTH_341"/>
<proteinExistence type="predicted"/>
<keyword evidence="1" id="KW-0408">Iron</keyword>